<dbReference type="NCBIfam" id="TIGR03300">
    <property type="entry name" value="assembly_YfgL"/>
    <property type="match status" value="1"/>
</dbReference>
<gene>
    <name evidence="4 6" type="primary">bamB</name>
    <name evidence="6" type="ORF">ACJHVH_04015</name>
</gene>
<dbReference type="PROSITE" id="PS51257">
    <property type="entry name" value="PROKAR_LIPOPROTEIN"/>
    <property type="match status" value="1"/>
</dbReference>
<dbReference type="SUPFAM" id="SSF50998">
    <property type="entry name" value="Quinoprotein alcohol dehydrogenase-like"/>
    <property type="match status" value="1"/>
</dbReference>
<dbReference type="Pfam" id="PF13360">
    <property type="entry name" value="PQQ_2"/>
    <property type="match status" value="2"/>
</dbReference>
<comment type="function">
    <text evidence="4">Part of the outer membrane protein assembly complex, which is involved in assembly and insertion of beta-barrel proteins into the outer membrane.</text>
</comment>
<evidence type="ECO:0000256" key="3">
    <source>
        <dbReference type="ARBA" id="ARBA00023237"/>
    </source>
</evidence>
<evidence type="ECO:0000313" key="6">
    <source>
        <dbReference type="EMBL" id="MFL1732165.1"/>
    </source>
</evidence>
<keyword evidence="1 4" id="KW-0732">Signal</keyword>
<organism evidence="6 7">
    <name type="scientific">Moraxella oculi</name>
    <dbReference type="NCBI Taxonomy" id="2940516"/>
    <lineage>
        <taxon>Bacteria</taxon>
        <taxon>Pseudomonadati</taxon>
        <taxon>Pseudomonadota</taxon>
        <taxon>Gammaproteobacteria</taxon>
        <taxon>Moraxellales</taxon>
        <taxon>Moraxellaceae</taxon>
        <taxon>Moraxella</taxon>
    </lineage>
</organism>
<comment type="subcellular location">
    <subcellularLocation>
        <location evidence="4">Cell outer membrane</location>
        <topology evidence="4">Lipid-anchor</topology>
    </subcellularLocation>
</comment>
<keyword evidence="4" id="KW-0564">Palmitate</keyword>
<accession>A0ABW8UA75</accession>
<evidence type="ECO:0000256" key="1">
    <source>
        <dbReference type="ARBA" id="ARBA00022729"/>
    </source>
</evidence>
<keyword evidence="2 4" id="KW-0472">Membrane</keyword>
<dbReference type="PANTHER" id="PTHR34512:SF30">
    <property type="entry name" value="OUTER MEMBRANE PROTEIN ASSEMBLY FACTOR BAMB"/>
    <property type="match status" value="1"/>
</dbReference>
<feature type="domain" description="Pyrrolo-quinoline quinone repeat" evidence="5">
    <location>
        <begin position="92"/>
        <end position="299"/>
    </location>
</feature>
<reference evidence="6 7" key="1">
    <citation type="submission" date="2024-11" db="EMBL/GenBank/DDBJ databases">
        <title>First Report of Moraxella oculi in Brazil in an Infectious Bovine Keratoconjunctivitis Outbreak.</title>
        <authorList>
            <person name="Carvalho C.V."/>
            <person name="Domingues R."/>
            <person name="Coutinho C."/>
            <person name="Honorio N.T.B.S."/>
            <person name="Faza D.R.L.R."/>
            <person name="Carvalho W.A."/>
            <person name="Machado A.B.F."/>
            <person name="Martins M.F."/>
            <person name="Gaspar E.B."/>
        </authorList>
    </citation>
    <scope>NUCLEOTIDE SEQUENCE [LARGE SCALE GENOMIC DNA]</scope>
    <source>
        <strain evidence="6 7">2117LE</strain>
    </source>
</reference>
<evidence type="ECO:0000256" key="4">
    <source>
        <dbReference type="HAMAP-Rule" id="MF_00923"/>
    </source>
</evidence>
<dbReference type="Gene3D" id="2.130.10.10">
    <property type="entry name" value="YVTN repeat-like/Quinoprotein amine dehydrogenase"/>
    <property type="match status" value="1"/>
</dbReference>
<protein>
    <recommendedName>
        <fullName evidence="4">Outer membrane protein assembly factor BamB</fullName>
    </recommendedName>
</protein>
<keyword evidence="4" id="KW-0449">Lipoprotein</keyword>
<comment type="subunit">
    <text evidence="4">Part of the Bam complex.</text>
</comment>
<keyword evidence="3 4" id="KW-0998">Cell outer membrane</keyword>
<dbReference type="InterPro" id="IPR011047">
    <property type="entry name" value="Quinoprotein_ADH-like_sf"/>
</dbReference>
<keyword evidence="7" id="KW-1185">Reference proteome</keyword>
<dbReference type="InterPro" id="IPR018391">
    <property type="entry name" value="PQQ_b-propeller_rpt"/>
</dbReference>
<feature type="domain" description="Pyrrolo-quinoline quinone repeat" evidence="5">
    <location>
        <begin position="304"/>
        <end position="386"/>
    </location>
</feature>
<proteinExistence type="inferred from homology"/>
<dbReference type="SMART" id="SM00564">
    <property type="entry name" value="PQQ"/>
    <property type="match status" value="6"/>
</dbReference>
<evidence type="ECO:0000259" key="5">
    <source>
        <dbReference type="Pfam" id="PF13360"/>
    </source>
</evidence>
<dbReference type="InterPro" id="IPR017687">
    <property type="entry name" value="BamB"/>
</dbReference>
<dbReference type="InterPro" id="IPR002372">
    <property type="entry name" value="PQQ_rpt_dom"/>
</dbReference>
<sequence length="391" mass="41583">MHNRFIKTVLVCAMATVALTGCQKTFKSEDSKPAKLVNIAAPVSVLSPVLQVSLDQSRNLAKGERISKKNVVDLQVAVTKSGIIAASRGGLVSAFVGNQAVWTVNLKQVITSGVAIDEHESIVVVGTRSGEVVALNANTGEKLWETTLTTSSVAPALIHADRVLLSANNGVLYGLDLQTGSVVWELGTQRTGISVRGIAEPLALDAKTVLFGTADGRIHALDSGTGMPLWNRRVGMATGGSSVEHLRDVDGTPLVMGQHLYVTSFSGQLAGFDMATGRTMFVADIKSTKSPAILGDLLIATGVRGDVRAFNRLTGETVWLSESLKNRQLTNPVTVGDYVAVGDYDGVIHLFDRDGEIVSRVQTKGQLTSLQVKDNRLYTQSAAGVISVWQF</sequence>
<dbReference type="EMBL" id="JBJJXE010000004">
    <property type="protein sequence ID" value="MFL1732165.1"/>
    <property type="molecule type" value="Genomic_DNA"/>
</dbReference>
<dbReference type="PANTHER" id="PTHR34512">
    <property type="entry name" value="CELL SURFACE PROTEIN"/>
    <property type="match status" value="1"/>
</dbReference>
<name>A0ABW8UA75_9GAMM</name>
<comment type="similarity">
    <text evidence="4">Belongs to the BamB family.</text>
</comment>
<dbReference type="RefSeq" id="WP_407068854.1">
    <property type="nucleotide sequence ID" value="NZ_JBJJXE010000004.1"/>
</dbReference>
<dbReference type="Proteomes" id="UP001624684">
    <property type="component" value="Unassembled WGS sequence"/>
</dbReference>
<comment type="caution">
    <text evidence="6">The sequence shown here is derived from an EMBL/GenBank/DDBJ whole genome shotgun (WGS) entry which is preliminary data.</text>
</comment>
<evidence type="ECO:0000313" key="7">
    <source>
        <dbReference type="Proteomes" id="UP001624684"/>
    </source>
</evidence>
<evidence type="ECO:0000256" key="2">
    <source>
        <dbReference type="ARBA" id="ARBA00023136"/>
    </source>
</evidence>
<dbReference type="HAMAP" id="MF_00923">
    <property type="entry name" value="OM_assembly_BamB"/>
    <property type="match status" value="1"/>
</dbReference>
<dbReference type="InterPro" id="IPR015943">
    <property type="entry name" value="WD40/YVTN_repeat-like_dom_sf"/>
</dbReference>